<sequence length="40" mass="4610">MKYLGKYIELGAKNDYVNGKKLISKLFAVTPDWSGYLEKQ</sequence>
<accession>A0ABV1HVY1</accession>
<protein>
    <submittedName>
        <fullName evidence="1">Uncharacterized protein</fullName>
    </submittedName>
</protein>
<dbReference type="EMBL" id="JBBMFI010000042">
    <property type="protein sequence ID" value="MEQ2566294.1"/>
    <property type="molecule type" value="Genomic_DNA"/>
</dbReference>
<name>A0ABV1HVY1_9FIRM</name>
<gene>
    <name evidence="1" type="ORF">ABFO16_08605</name>
</gene>
<comment type="caution">
    <text evidence="1">The sequence shown here is derived from an EMBL/GenBank/DDBJ whole genome shotgun (WGS) entry which is preliminary data.</text>
</comment>
<dbReference type="RefSeq" id="WP_287933511.1">
    <property type="nucleotide sequence ID" value="NZ_JBBMEY010000048.1"/>
</dbReference>
<dbReference type="Proteomes" id="UP001478133">
    <property type="component" value="Unassembled WGS sequence"/>
</dbReference>
<organism evidence="1 2">
    <name type="scientific">Ruminococcoides intestinihominis</name>
    <dbReference type="NCBI Taxonomy" id="3133161"/>
    <lineage>
        <taxon>Bacteria</taxon>
        <taxon>Bacillati</taxon>
        <taxon>Bacillota</taxon>
        <taxon>Clostridia</taxon>
        <taxon>Eubacteriales</taxon>
        <taxon>Oscillospiraceae</taxon>
        <taxon>Ruminococcoides</taxon>
    </lineage>
</organism>
<reference evidence="1 2" key="1">
    <citation type="submission" date="2024-03" db="EMBL/GenBank/DDBJ databases">
        <title>Human intestinal bacterial collection.</title>
        <authorList>
            <person name="Pauvert C."/>
            <person name="Hitch T.C.A."/>
            <person name="Clavel T."/>
        </authorList>
    </citation>
    <scope>NUCLEOTIDE SEQUENCE [LARGE SCALE GENOMIC DNA]</scope>
    <source>
        <strain evidence="1 2">CLA-AP-H18</strain>
    </source>
</reference>
<proteinExistence type="predicted"/>
<evidence type="ECO:0000313" key="2">
    <source>
        <dbReference type="Proteomes" id="UP001478133"/>
    </source>
</evidence>
<evidence type="ECO:0000313" key="1">
    <source>
        <dbReference type="EMBL" id="MEQ2566294.1"/>
    </source>
</evidence>
<keyword evidence="2" id="KW-1185">Reference proteome</keyword>